<proteinExistence type="predicted"/>
<comment type="caution">
    <text evidence="1">The sequence shown here is derived from an EMBL/GenBank/DDBJ whole genome shotgun (WGS) entry which is preliminary data.</text>
</comment>
<accession>A0A851GH28</accession>
<dbReference type="RefSeq" id="WP_178933466.1">
    <property type="nucleotide sequence ID" value="NZ_JACBAZ010000005.1"/>
</dbReference>
<sequence>MACLSSLTFADSLELRTLQLDKQEMPDLYVNGAEGPELLSFSSIQPSALLQVDKTDPLVLYRQVKDGNGGLDYKQAFKVDIPDSAEGILLLAWKVSGKEKFMAIKDHFSKAKADQWLMINTSDRAIAFQVGAKTKPVLIKPSSIHIFDVKAQKGKGAAIMAKASIDQEIKTIYSTFWPVYAGKRLVVIISNTGEKIRVKPIFDTIPIRENNESE</sequence>
<gene>
    <name evidence="1" type="ORF">HW115_13670</name>
</gene>
<dbReference type="AlphaFoldDB" id="A0A851GH28"/>
<evidence type="ECO:0000313" key="2">
    <source>
        <dbReference type="Proteomes" id="UP000557872"/>
    </source>
</evidence>
<keyword evidence="2" id="KW-1185">Reference proteome</keyword>
<reference evidence="1 2" key="1">
    <citation type="submission" date="2020-07" db="EMBL/GenBank/DDBJ databases">
        <title>Roseicoccus Jingziensis gen. nov., sp. nov., isolated from coastal seawater.</title>
        <authorList>
            <person name="Feng X."/>
        </authorList>
    </citation>
    <scope>NUCLEOTIDE SEQUENCE [LARGE SCALE GENOMIC DNA]</scope>
    <source>
        <strain evidence="1 2">N1E253</strain>
    </source>
</reference>
<name>A0A851GH28_9BACT</name>
<evidence type="ECO:0008006" key="3">
    <source>
        <dbReference type="Google" id="ProtNLM"/>
    </source>
</evidence>
<dbReference type="EMBL" id="JACBAZ010000005">
    <property type="protein sequence ID" value="NWK56666.1"/>
    <property type="molecule type" value="Genomic_DNA"/>
</dbReference>
<protein>
    <recommendedName>
        <fullName evidence="3">Alginate biosynthesis protein AlgF</fullName>
    </recommendedName>
</protein>
<dbReference type="Proteomes" id="UP000557872">
    <property type="component" value="Unassembled WGS sequence"/>
</dbReference>
<organism evidence="1 2">
    <name type="scientific">Oceaniferula marina</name>
    <dbReference type="NCBI Taxonomy" id="2748318"/>
    <lineage>
        <taxon>Bacteria</taxon>
        <taxon>Pseudomonadati</taxon>
        <taxon>Verrucomicrobiota</taxon>
        <taxon>Verrucomicrobiia</taxon>
        <taxon>Verrucomicrobiales</taxon>
        <taxon>Verrucomicrobiaceae</taxon>
        <taxon>Oceaniferula</taxon>
    </lineage>
</organism>
<evidence type="ECO:0000313" key="1">
    <source>
        <dbReference type="EMBL" id="NWK56666.1"/>
    </source>
</evidence>